<dbReference type="RefSeq" id="WP_282001717.1">
    <property type="nucleotide sequence ID" value="NZ_AP027151.1"/>
</dbReference>
<dbReference type="Gene3D" id="2.60.120.10">
    <property type="entry name" value="Jelly Rolls"/>
    <property type="match status" value="1"/>
</dbReference>
<dbReference type="Pfam" id="PF07883">
    <property type="entry name" value="Cupin_2"/>
    <property type="match status" value="1"/>
</dbReference>
<gene>
    <name evidence="2" type="ORF">GURASL_06210</name>
</gene>
<evidence type="ECO:0000259" key="1">
    <source>
        <dbReference type="Pfam" id="PF07883"/>
    </source>
</evidence>
<accession>A0ABM8EH21</accession>
<dbReference type="InterPro" id="IPR013096">
    <property type="entry name" value="Cupin_2"/>
</dbReference>
<dbReference type="InterPro" id="IPR011051">
    <property type="entry name" value="RmlC_Cupin_sf"/>
</dbReference>
<reference evidence="2 3" key="1">
    <citation type="submission" date="2022-12" db="EMBL/GenBank/DDBJ databases">
        <title>Polyphasic characterization of Geotalea uranireducens NIT-SL11 newly isolated from a complex of sewage sludge and microbially reduced graphene oxide.</title>
        <authorList>
            <person name="Xie L."/>
            <person name="Yoshida N."/>
            <person name="Meng L."/>
        </authorList>
    </citation>
    <scope>NUCLEOTIDE SEQUENCE [LARGE SCALE GENOMIC DNA]</scope>
    <source>
        <strain evidence="2 3">NIT-SL11</strain>
    </source>
</reference>
<organism evidence="2 3">
    <name type="scientific">Geotalea uraniireducens</name>
    <dbReference type="NCBI Taxonomy" id="351604"/>
    <lineage>
        <taxon>Bacteria</taxon>
        <taxon>Pseudomonadati</taxon>
        <taxon>Thermodesulfobacteriota</taxon>
        <taxon>Desulfuromonadia</taxon>
        <taxon>Geobacterales</taxon>
        <taxon>Geobacteraceae</taxon>
        <taxon>Geotalea</taxon>
    </lineage>
</organism>
<dbReference type="InterPro" id="IPR014710">
    <property type="entry name" value="RmlC-like_jellyroll"/>
</dbReference>
<name>A0ABM8EH21_9BACT</name>
<proteinExistence type="predicted"/>
<evidence type="ECO:0000313" key="3">
    <source>
        <dbReference type="Proteomes" id="UP001317705"/>
    </source>
</evidence>
<keyword evidence="3" id="KW-1185">Reference proteome</keyword>
<dbReference type="Proteomes" id="UP001317705">
    <property type="component" value="Chromosome"/>
</dbReference>
<dbReference type="SUPFAM" id="SSF51182">
    <property type="entry name" value="RmlC-like cupins"/>
    <property type="match status" value="1"/>
</dbReference>
<dbReference type="EMBL" id="AP027151">
    <property type="protein sequence ID" value="BDV41698.1"/>
    <property type="molecule type" value="Genomic_DNA"/>
</dbReference>
<evidence type="ECO:0000313" key="2">
    <source>
        <dbReference type="EMBL" id="BDV41698.1"/>
    </source>
</evidence>
<protein>
    <recommendedName>
        <fullName evidence="1">Cupin type-2 domain-containing protein</fullName>
    </recommendedName>
</protein>
<feature type="domain" description="Cupin type-2" evidence="1">
    <location>
        <begin position="38"/>
        <end position="90"/>
    </location>
</feature>
<sequence length="118" mass="12861">MTIDELFPAAVRQLPLADLPLAGATAFLAQGTGEQILFMHFAEETELPEHAHAAQWGIVLEGRIDLVIDGVPHTFGKGDRYLIPAGVRHSGTIHAGYADITFFAQPDRYRPRPAVTAE</sequence>